<protein>
    <submittedName>
        <fullName evidence="1">Uncharacterized protein</fullName>
    </submittedName>
</protein>
<dbReference type="AlphaFoldDB" id="A0A3D8VMA5"/>
<gene>
    <name evidence="1" type="ORF">DXT76_13460</name>
</gene>
<comment type="caution">
    <text evidence="1">The sequence shown here is derived from an EMBL/GenBank/DDBJ whole genome shotgun (WGS) entry which is preliminary data.</text>
</comment>
<organism evidence="1 2">
    <name type="scientific">Halobacillus trueperi</name>
    <dbReference type="NCBI Taxonomy" id="156205"/>
    <lineage>
        <taxon>Bacteria</taxon>
        <taxon>Bacillati</taxon>
        <taxon>Bacillota</taxon>
        <taxon>Bacilli</taxon>
        <taxon>Bacillales</taxon>
        <taxon>Bacillaceae</taxon>
        <taxon>Halobacillus</taxon>
    </lineage>
</organism>
<sequence length="18" mass="2209">MPCHSCHHLLMYPLYYLS</sequence>
<accession>A0A3D8VMA5</accession>
<proteinExistence type="predicted"/>
<dbReference type="Proteomes" id="UP000257032">
    <property type="component" value="Unassembled WGS sequence"/>
</dbReference>
<reference evidence="1 2" key="1">
    <citation type="submission" date="2018-08" db="EMBL/GenBank/DDBJ databases">
        <title>Genome sequence of strict halophilic Halobacillus trueperi SS1 isolated from Lunsu, a salty water body of North West Himalayas.</title>
        <authorList>
            <person name="Gupta S."/>
            <person name="Sharma P."/>
            <person name="Dev K."/>
            <person name="Baumler D."/>
            <person name="Sourirajan A."/>
        </authorList>
    </citation>
    <scope>NUCLEOTIDE SEQUENCE [LARGE SCALE GENOMIC DNA]</scope>
    <source>
        <strain evidence="1 2">SS1</strain>
    </source>
</reference>
<name>A0A3D8VMA5_9BACI</name>
<dbReference type="EMBL" id="QTLC01000047">
    <property type="protein sequence ID" value="RDY70442.1"/>
    <property type="molecule type" value="Genomic_DNA"/>
</dbReference>
<dbReference type="NCBIfam" id="TIGR01053">
    <property type="entry name" value="LSD1"/>
    <property type="match status" value="1"/>
</dbReference>
<evidence type="ECO:0000313" key="2">
    <source>
        <dbReference type="Proteomes" id="UP000257032"/>
    </source>
</evidence>
<evidence type="ECO:0000313" key="1">
    <source>
        <dbReference type="EMBL" id="RDY70442.1"/>
    </source>
</evidence>